<evidence type="ECO:0000313" key="1">
    <source>
        <dbReference type="EMBL" id="GMS95712.1"/>
    </source>
</evidence>
<reference evidence="1" key="1">
    <citation type="submission" date="2023-10" db="EMBL/GenBank/DDBJ databases">
        <title>Genome assembly of Pristionchus species.</title>
        <authorList>
            <person name="Yoshida K."/>
            <person name="Sommer R.J."/>
        </authorList>
    </citation>
    <scope>NUCLEOTIDE SEQUENCE</scope>
    <source>
        <strain evidence="1">RS0144</strain>
    </source>
</reference>
<evidence type="ECO:0000313" key="2">
    <source>
        <dbReference type="Proteomes" id="UP001432027"/>
    </source>
</evidence>
<keyword evidence="2" id="KW-1185">Reference proteome</keyword>
<dbReference type="EMBL" id="BTSX01000004">
    <property type="protein sequence ID" value="GMS95712.1"/>
    <property type="molecule type" value="Genomic_DNA"/>
</dbReference>
<proteinExistence type="predicted"/>
<organism evidence="1 2">
    <name type="scientific">Pristionchus entomophagus</name>
    <dbReference type="NCBI Taxonomy" id="358040"/>
    <lineage>
        <taxon>Eukaryota</taxon>
        <taxon>Metazoa</taxon>
        <taxon>Ecdysozoa</taxon>
        <taxon>Nematoda</taxon>
        <taxon>Chromadorea</taxon>
        <taxon>Rhabditida</taxon>
        <taxon>Rhabditina</taxon>
        <taxon>Diplogasteromorpha</taxon>
        <taxon>Diplogasteroidea</taxon>
        <taxon>Neodiplogasteridae</taxon>
        <taxon>Pristionchus</taxon>
    </lineage>
</organism>
<comment type="caution">
    <text evidence="1">The sequence shown here is derived from an EMBL/GenBank/DDBJ whole genome shotgun (WGS) entry which is preliminary data.</text>
</comment>
<feature type="non-terminal residue" evidence="1">
    <location>
        <position position="93"/>
    </location>
</feature>
<protein>
    <submittedName>
        <fullName evidence="1">Uncharacterized protein</fullName>
    </submittedName>
</protein>
<accession>A0AAV5TMW8</accession>
<name>A0AAV5TMW8_9BILA</name>
<dbReference type="Proteomes" id="UP001432027">
    <property type="component" value="Unassembled WGS sequence"/>
</dbReference>
<sequence length="93" mass="11549">MDSELDQRKRSDKMRLLRKWLICLRDHRKEGMNDFFECSLKLEIKYRLEKMLMEYDPEIDVKKLLDELILCRRDHRPICICRKPVDMSLYHDF</sequence>
<dbReference type="AlphaFoldDB" id="A0AAV5TMW8"/>
<gene>
    <name evidence="1" type="ORF">PENTCL1PPCAC_17887</name>
</gene>